<feature type="transmembrane region" description="Helical" evidence="6">
    <location>
        <begin position="183"/>
        <end position="209"/>
    </location>
</feature>
<gene>
    <name evidence="7" type="ORF">U473_13065</name>
</gene>
<proteinExistence type="predicted"/>
<dbReference type="InterPro" id="IPR024923">
    <property type="entry name" value="PG_synth_SpoVB"/>
</dbReference>
<keyword evidence="5 6" id="KW-0472">Membrane</keyword>
<evidence type="ECO:0000256" key="1">
    <source>
        <dbReference type="ARBA" id="ARBA00004651"/>
    </source>
</evidence>
<keyword evidence="3 6" id="KW-0812">Transmembrane</keyword>
<feature type="transmembrane region" description="Helical" evidence="6">
    <location>
        <begin position="121"/>
        <end position="139"/>
    </location>
</feature>
<dbReference type="InterPro" id="IPR050833">
    <property type="entry name" value="Poly_Biosynth_Transport"/>
</dbReference>
<dbReference type="CDD" id="cd13124">
    <property type="entry name" value="MATE_SpoVB_like"/>
    <property type="match status" value="1"/>
</dbReference>
<evidence type="ECO:0000256" key="4">
    <source>
        <dbReference type="ARBA" id="ARBA00022989"/>
    </source>
</evidence>
<protein>
    <submittedName>
        <fullName evidence="7">Uncharacterized protein</fullName>
    </submittedName>
</protein>
<evidence type="ECO:0000256" key="2">
    <source>
        <dbReference type="ARBA" id="ARBA00022475"/>
    </source>
</evidence>
<dbReference type="AlphaFoldDB" id="A0A135L763"/>
<feature type="transmembrane region" description="Helical" evidence="6">
    <location>
        <begin position="89"/>
        <end position="109"/>
    </location>
</feature>
<evidence type="ECO:0000256" key="5">
    <source>
        <dbReference type="ARBA" id="ARBA00023136"/>
    </source>
</evidence>
<organism evidence="7 8">
    <name type="scientific">Tepidibacillus decaturensis</name>
    <dbReference type="NCBI Taxonomy" id="1413211"/>
    <lineage>
        <taxon>Bacteria</taxon>
        <taxon>Bacillati</taxon>
        <taxon>Bacillota</taxon>
        <taxon>Bacilli</taxon>
        <taxon>Bacillales</taxon>
        <taxon>Bacillaceae</taxon>
        <taxon>Tepidibacillus</taxon>
    </lineage>
</organism>
<evidence type="ECO:0000313" key="8">
    <source>
        <dbReference type="Proteomes" id="UP000070352"/>
    </source>
</evidence>
<dbReference type="Proteomes" id="UP000070352">
    <property type="component" value="Unassembled WGS sequence"/>
</dbReference>
<feature type="transmembrane region" description="Helical" evidence="6">
    <location>
        <begin position="243"/>
        <end position="263"/>
    </location>
</feature>
<feature type="transmembrane region" description="Helical" evidence="6">
    <location>
        <begin position="401"/>
        <end position="420"/>
    </location>
</feature>
<reference evidence="7 8" key="1">
    <citation type="submission" date="2016-02" db="EMBL/GenBank/DDBJ databases">
        <title>Draft Genome for Tepidibacillus decaturensis nov. sp. Strain Z9, an Anaerobic, Moderately Thermophilic and Heterotrophic Bacterium from Deep Subsurface of the Illinois Basin, USA.</title>
        <authorList>
            <person name="Dong Y."/>
            <person name="Chang J.Y."/>
            <person name="Sanford R."/>
            <person name="Fouke B.W."/>
        </authorList>
    </citation>
    <scope>NUCLEOTIDE SEQUENCE [LARGE SCALE GENOMIC DNA]</scope>
    <source>
        <strain evidence="7 8">Z9</strain>
    </source>
</reference>
<accession>A0A135L763</accession>
<feature type="transmembrane region" description="Helical" evidence="6">
    <location>
        <begin position="294"/>
        <end position="311"/>
    </location>
</feature>
<dbReference type="STRING" id="1413211.U473_13065"/>
<dbReference type="GO" id="GO:0005886">
    <property type="term" value="C:plasma membrane"/>
    <property type="evidence" value="ECO:0007669"/>
    <property type="project" value="UniProtKB-SubCell"/>
</dbReference>
<evidence type="ECO:0000313" key="7">
    <source>
        <dbReference type="EMBL" id="KXG44845.1"/>
    </source>
</evidence>
<dbReference type="PIRSF" id="PIRSF038958">
    <property type="entry name" value="PG_synth_SpoVB"/>
    <property type="match status" value="1"/>
</dbReference>
<dbReference type="Pfam" id="PF01943">
    <property type="entry name" value="Polysacc_synt"/>
    <property type="match status" value="1"/>
</dbReference>
<name>A0A135L763_9BACI</name>
<dbReference type="PANTHER" id="PTHR30250:SF29">
    <property type="entry name" value="POLYSACCHARIDE BIOSYNTHESIS PROTEIN C-TERMINAL DOMAIN-CONTAINING PROTEIN"/>
    <property type="match status" value="1"/>
</dbReference>
<dbReference type="InterPro" id="IPR002797">
    <property type="entry name" value="Polysacc_synth"/>
</dbReference>
<feature type="transmembrane region" description="Helical" evidence="6">
    <location>
        <begin position="495"/>
        <end position="519"/>
    </location>
</feature>
<feature type="transmembrane region" description="Helical" evidence="6">
    <location>
        <begin position="426"/>
        <end position="445"/>
    </location>
</feature>
<dbReference type="RefSeq" id="WP_068727073.1">
    <property type="nucleotide sequence ID" value="NZ_LSKU01000001.1"/>
</dbReference>
<dbReference type="PANTHER" id="PTHR30250">
    <property type="entry name" value="PST FAMILY PREDICTED COLANIC ACID TRANSPORTER"/>
    <property type="match status" value="1"/>
</dbReference>
<dbReference type="OrthoDB" id="9775950at2"/>
<keyword evidence="2" id="KW-1003">Cell membrane</keyword>
<comment type="subcellular location">
    <subcellularLocation>
        <location evidence="1">Cell membrane</location>
        <topology evidence="1">Multi-pass membrane protein</topology>
    </subcellularLocation>
</comment>
<evidence type="ECO:0000256" key="3">
    <source>
        <dbReference type="ARBA" id="ARBA00022692"/>
    </source>
</evidence>
<feature type="transmembrane region" description="Helical" evidence="6">
    <location>
        <begin position="457"/>
        <end position="475"/>
    </location>
</feature>
<comment type="caution">
    <text evidence="7">The sequence shown here is derived from an EMBL/GenBank/DDBJ whole genome shotgun (WGS) entry which is preliminary data.</text>
</comment>
<feature type="transmembrane region" description="Helical" evidence="6">
    <location>
        <begin position="51"/>
        <end position="68"/>
    </location>
</feature>
<feature type="transmembrane region" description="Helical" evidence="6">
    <location>
        <begin position="159"/>
        <end position="177"/>
    </location>
</feature>
<evidence type="ECO:0000256" key="6">
    <source>
        <dbReference type="SAM" id="Phobius"/>
    </source>
</evidence>
<feature type="transmembrane region" description="Helical" evidence="6">
    <location>
        <begin position="332"/>
        <end position="351"/>
    </location>
</feature>
<dbReference type="EMBL" id="LSKU01000001">
    <property type="protein sequence ID" value="KXG44845.1"/>
    <property type="molecule type" value="Genomic_DNA"/>
</dbReference>
<keyword evidence="8" id="KW-1185">Reference proteome</keyword>
<feature type="transmembrane region" description="Helical" evidence="6">
    <location>
        <begin position="371"/>
        <end position="389"/>
    </location>
</feature>
<sequence length="546" mass="59672">MHSKGQSFIKGAAILGIAALISKLLGAVYRIPYQNITGDVGLAVYNKVYPIYSMLLIIATAGFPIAISKMVSERLALGDKRGAKRIFRISAYILSMTGILFFIILYFGSDLLAVLMGNQQLSIAIKSVSFALLIVPLMAAIRGYYQGHQYMVPTAYSQIVEQIVRVITILVLSYWFIKNDYGVYYAGAGAVFGAFSGAIFAFAVLLLFWKKTNRMTDEIFLSHGQVEIQQFSQQPVVGIIKKILYYSIPIALGSLILPLFGVVDSFSVSNLLQALGFEKNQSEYWFGIYTRGQPLVQFTAFFATSLSLALVPSISEASARKNHQLIQERTDLALRLTLLIGLPASVGLAVIAEPANILLYENNVGTKTLAILAFTSMFSTLGITSSGILQGIGQVILPARNLFIGVIIKLVLNLILIRTFGIDGAALATVSAYAVATFLNLIAVNQYTGIKIGFLNFFVKPTIATLMMGAIVWIAKEFLELAISPFIPKERLLMAVVSIVSVSLGIIVFAFSLFIFGAITKKDLINTPKVGKKLITFTERLRILKD</sequence>
<feature type="transmembrane region" description="Helical" evidence="6">
    <location>
        <begin position="12"/>
        <end position="31"/>
    </location>
</feature>
<keyword evidence="4 6" id="KW-1133">Transmembrane helix</keyword>